<evidence type="ECO:0000313" key="2">
    <source>
        <dbReference type="Proteomes" id="UP000824533"/>
    </source>
</evidence>
<accession>A0ACC1DHX5</accession>
<organism evidence="1 2">
    <name type="scientific">Dendrolimus kikuchii</name>
    <dbReference type="NCBI Taxonomy" id="765133"/>
    <lineage>
        <taxon>Eukaryota</taxon>
        <taxon>Metazoa</taxon>
        <taxon>Ecdysozoa</taxon>
        <taxon>Arthropoda</taxon>
        <taxon>Hexapoda</taxon>
        <taxon>Insecta</taxon>
        <taxon>Pterygota</taxon>
        <taxon>Neoptera</taxon>
        <taxon>Endopterygota</taxon>
        <taxon>Lepidoptera</taxon>
        <taxon>Glossata</taxon>
        <taxon>Ditrysia</taxon>
        <taxon>Bombycoidea</taxon>
        <taxon>Lasiocampidae</taxon>
        <taxon>Dendrolimus</taxon>
    </lineage>
</organism>
<evidence type="ECO:0000313" key="1">
    <source>
        <dbReference type="EMBL" id="KAJ0183354.1"/>
    </source>
</evidence>
<comment type="caution">
    <text evidence="1">The sequence shown here is derived from an EMBL/GenBank/DDBJ whole genome shotgun (WGS) entry which is preliminary data.</text>
</comment>
<name>A0ACC1DHX5_9NEOP</name>
<sequence>MDEEKLICLVSSHECLFNVSSRAYSDKLVKMNAWGRISEEMGKPKPNQKHNYNHIPFHHRWRTFATNWHRKTIKLLCAYNEEREKRKRMLNYKMNGYKCKGRPKKKMNGLCEG</sequence>
<proteinExistence type="predicted"/>
<dbReference type="EMBL" id="CM034388">
    <property type="protein sequence ID" value="KAJ0183354.1"/>
    <property type="molecule type" value="Genomic_DNA"/>
</dbReference>
<reference evidence="1 2" key="1">
    <citation type="journal article" date="2021" name="Front. Genet.">
        <title>Chromosome-Level Genome Assembly Reveals Significant Gene Expansion in the Toll and IMD Signaling Pathways of Dendrolimus kikuchii.</title>
        <authorList>
            <person name="Zhou J."/>
            <person name="Wu P."/>
            <person name="Xiong Z."/>
            <person name="Liu N."/>
            <person name="Zhao N."/>
            <person name="Ji M."/>
            <person name="Qiu Y."/>
            <person name="Yang B."/>
        </authorList>
    </citation>
    <scope>NUCLEOTIDE SEQUENCE [LARGE SCALE GENOMIC DNA]</scope>
    <source>
        <strain evidence="1">Ann1</strain>
    </source>
</reference>
<gene>
    <name evidence="1" type="ORF">K1T71_001330</name>
</gene>
<protein>
    <submittedName>
        <fullName evidence="1">Uncharacterized protein</fullName>
    </submittedName>
</protein>
<dbReference type="Proteomes" id="UP000824533">
    <property type="component" value="Linkage Group LG02"/>
</dbReference>
<keyword evidence="2" id="KW-1185">Reference proteome</keyword>